<dbReference type="InParanoid" id="A0A165RDA1"/>
<gene>
    <name evidence="2" type="ORF">NEOLEDRAFT_1163621</name>
</gene>
<evidence type="ECO:0000313" key="3">
    <source>
        <dbReference type="Proteomes" id="UP000076761"/>
    </source>
</evidence>
<proteinExistence type="predicted"/>
<sequence length="254" mass="27922">MFSSLIQPSIVSLFSSTNTDPLALFSAHTDSQLPSDSFIHLLNDSKPEPAPDCPASLISPAPVSTNVEEKGYSLCQTVLHIQSPTIRTTYIRCPPGGSTEHLGLKHPWMHIQVRDMGREWSFEVGVVDKGERQGVIRCSTFQQNPGLTLSNPPLLHLPLSFPSSSPHKLTTWSTVVLNLASLLAHFTSPSLLEPAYERSQAGGQSGSIVSLPNGPYSHVSYVKVYATCRLRRIWFSEAGSGQRIPWEMHLYATE</sequence>
<dbReference type="EMBL" id="KV425583">
    <property type="protein sequence ID" value="KZT23651.1"/>
    <property type="molecule type" value="Genomic_DNA"/>
</dbReference>
<dbReference type="Proteomes" id="UP000076761">
    <property type="component" value="Unassembled WGS sequence"/>
</dbReference>
<dbReference type="InterPro" id="IPR040441">
    <property type="entry name" value="CFA20/CFAP20DC"/>
</dbReference>
<dbReference type="PANTHER" id="PTHR12458">
    <property type="entry name" value="ORF PROTEIN"/>
    <property type="match status" value="1"/>
</dbReference>
<protein>
    <recommendedName>
        <fullName evidence="1">CFA20 domain-containing protein</fullName>
    </recommendedName>
</protein>
<evidence type="ECO:0000313" key="2">
    <source>
        <dbReference type="EMBL" id="KZT23651.1"/>
    </source>
</evidence>
<evidence type="ECO:0000259" key="1">
    <source>
        <dbReference type="Pfam" id="PF05018"/>
    </source>
</evidence>
<dbReference type="InterPro" id="IPR007714">
    <property type="entry name" value="CFA20_dom"/>
</dbReference>
<name>A0A165RDA1_9AGAM</name>
<reference evidence="2 3" key="1">
    <citation type="journal article" date="2016" name="Mol. Biol. Evol.">
        <title>Comparative Genomics of Early-Diverging Mushroom-Forming Fungi Provides Insights into the Origins of Lignocellulose Decay Capabilities.</title>
        <authorList>
            <person name="Nagy L.G."/>
            <person name="Riley R."/>
            <person name="Tritt A."/>
            <person name="Adam C."/>
            <person name="Daum C."/>
            <person name="Floudas D."/>
            <person name="Sun H."/>
            <person name="Yadav J.S."/>
            <person name="Pangilinan J."/>
            <person name="Larsson K.H."/>
            <person name="Matsuura K."/>
            <person name="Barry K."/>
            <person name="Labutti K."/>
            <person name="Kuo R."/>
            <person name="Ohm R.A."/>
            <person name="Bhattacharya S.S."/>
            <person name="Shirouzu T."/>
            <person name="Yoshinaga Y."/>
            <person name="Martin F.M."/>
            <person name="Grigoriev I.V."/>
            <person name="Hibbett D.S."/>
        </authorList>
    </citation>
    <scope>NUCLEOTIDE SEQUENCE [LARGE SCALE GENOMIC DNA]</scope>
    <source>
        <strain evidence="2 3">HHB14362 ss-1</strain>
    </source>
</reference>
<dbReference type="AlphaFoldDB" id="A0A165RDA1"/>
<feature type="domain" description="CFA20" evidence="1">
    <location>
        <begin position="73"/>
        <end position="185"/>
    </location>
</feature>
<dbReference type="OrthoDB" id="7486196at2759"/>
<dbReference type="Pfam" id="PF05018">
    <property type="entry name" value="CFA20_dom"/>
    <property type="match status" value="1"/>
</dbReference>
<keyword evidence="3" id="KW-1185">Reference proteome</keyword>
<organism evidence="2 3">
    <name type="scientific">Neolentinus lepideus HHB14362 ss-1</name>
    <dbReference type="NCBI Taxonomy" id="1314782"/>
    <lineage>
        <taxon>Eukaryota</taxon>
        <taxon>Fungi</taxon>
        <taxon>Dikarya</taxon>
        <taxon>Basidiomycota</taxon>
        <taxon>Agaricomycotina</taxon>
        <taxon>Agaricomycetes</taxon>
        <taxon>Gloeophyllales</taxon>
        <taxon>Gloeophyllaceae</taxon>
        <taxon>Neolentinus</taxon>
    </lineage>
</organism>
<dbReference type="STRING" id="1314782.A0A165RDA1"/>
<accession>A0A165RDA1</accession>